<gene>
    <name evidence="4" type="ORF">Ciccas_000826</name>
</gene>
<dbReference type="FunFam" id="2.60.40.10:FF:000028">
    <property type="entry name" value="Neuronal cell adhesion molecule"/>
    <property type="match status" value="1"/>
</dbReference>
<dbReference type="EMBL" id="JBJKFK010000048">
    <property type="protein sequence ID" value="KAL3320499.1"/>
    <property type="molecule type" value="Genomic_DNA"/>
</dbReference>
<protein>
    <recommendedName>
        <fullName evidence="3">Fibronectin type-III domain-containing protein</fullName>
    </recommendedName>
</protein>
<keyword evidence="1" id="KW-0677">Repeat</keyword>
<reference evidence="4 5" key="1">
    <citation type="submission" date="2024-11" db="EMBL/GenBank/DDBJ databases">
        <title>Adaptive evolution of stress response genes in parasites aligns with host niche diversity.</title>
        <authorList>
            <person name="Hahn C."/>
            <person name="Resl P."/>
        </authorList>
    </citation>
    <scope>NUCLEOTIDE SEQUENCE [LARGE SCALE GENOMIC DNA]</scope>
    <source>
        <strain evidence="4">EGGRZ-B1_66</strain>
        <tissue evidence="4">Body</tissue>
    </source>
</reference>
<feature type="compositionally biased region" description="Polar residues" evidence="2">
    <location>
        <begin position="1"/>
        <end position="10"/>
    </location>
</feature>
<evidence type="ECO:0000313" key="5">
    <source>
        <dbReference type="Proteomes" id="UP001626550"/>
    </source>
</evidence>
<dbReference type="InterPro" id="IPR003961">
    <property type="entry name" value="FN3_dom"/>
</dbReference>
<dbReference type="PROSITE" id="PS50853">
    <property type="entry name" value="FN3"/>
    <property type="match status" value="1"/>
</dbReference>
<evidence type="ECO:0000256" key="2">
    <source>
        <dbReference type="SAM" id="MobiDB-lite"/>
    </source>
</evidence>
<accession>A0ABD2QLU2</accession>
<evidence type="ECO:0000256" key="1">
    <source>
        <dbReference type="ARBA" id="ARBA00022737"/>
    </source>
</evidence>
<keyword evidence="5" id="KW-1185">Reference proteome</keyword>
<dbReference type="AlphaFoldDB" id="A0ABD2QLU2"/>
<feature type="region of interest" description="Disordered" evidence="2">
    <location>
        <begin position="1"/>
        <end position="26"/>
    </location>
</feature>
<dbReference type="CDD" id="cd00063">
    <property type="entry name" value="FN3"/>
    <property type="match status" value="1"/>
</dbReference>
<dbReference type="SMART" id="SM00060">
    <property type="entry name" value="FN3"/>
    <property type="match status" value="1"/>
</dbReference>
<organism evidence="4 5">
    <name type="scientific">Cichlidogyrus casuarinus</name>
    <dbReference type="NCBI Taxonomy" id="1844966"/>
    <lineage>
        <taxon>Eukaryota</taxon>
        <taxon>Metazoa</taxon>
        <taxon>Spiralia</taxon>
        <taxon>Lophotrochozoa</taxon>
        <taxon>Platyhelminthes</taxon>
        <taxon>Monogenea</taxon>
        <taxon>Monopisthocotylea</taxon>
        <taxon>Dactylogyridea</taxon>
        <taxon>Ancyrocephalidae</taxon>
        <taxon>Cichlidogyrus</taxon>
    </lineage>
</organism>
<feature type="domain" description="Fibronectin type-III" evidence="3">
    <location>
        <begin position="26"/>
        <end position="122"/>
    </location>
</feature>
<sequence length="124" mass="13551">MNAPSDNLNSPAEIDKMMPTIAPTGPPTRVTLSKRAGSEAVINWVPPTLRHMNGKCIGFKVVYYVDSHKNLREINISDAKATHHQFYDLDSKSSYFFQVAAVNDRGIGPFSLPVHSPNSGGSSH</sequence>
<name>A0ABD2QLU2_9PLAT</name>
<dbReference type="SUPFAM" id="SSF49265">
    <property type="entry name" value="Fibronectin type III"/>
    <property type="match status" value="1"/>
</dbReference>
<proteinExistence type="predicted"/>
<dbReference type="Pfam" id="PF00041">
    <property type="entry name" value="fn3"/>
    <property type="match status" value="1"/>
</dbReference>
<dbReference type="Proteomes" id="UP001626550">
    <property type="component" value="Unassembled WGS sequence"/>
</dbReference>
<comment type="caution">
    <text evidence="4">The sequence shown here is derived from an EMBL/GenBank/DDBJ whole genome shotgun (WGS) entry which is preliminary data.</text>
</comment>
<dbReference type="InterPro" id="IPR013783">
    <property type="entry name" value="Ig-like_fold"/>
</dbReference>
<evidence type="ECO:0000313" key="4">
    <source>
        <dbReference type="EMBL" id="KAL3320499.1"/>
    </source>
</evidence>
<evidence type="ECO:0000259" key="3">
    <source>
        <dbReference type="PROSITE" id="PS50853"/>
    </source>
</evidence>
<dbReference type="Gene3D" id="2.60.40.10">
    <property type="entry name" value="Immunoglobulins"/>
    <property type="match status" value="1"/>
</dbReference>
<dbReference type="InterPro" id="IPR036116">
    <property type="entry name" value="FN3_sf"/>
</dbReference>